<keyword evidence="5" id="KW-1185">Reference proteome</keyword>
<keyword evidence="1" id="KW-0694">RNA-binding</keyword>
<evidence type="ECO:0000259" key="3">
    <source>
        <dbReference type="PROSITE" id="PS50102"/>
    </source>
</evidence>
<feature type="compositionally biased region" description="Low complexity" evidence="2">
    <location>
        <begin position="572"/>
        <end position="583"/>
    </location>
</feature>
<evidence type="ECO:0000313" key="5">
    <source>
        <dbReference type="Proteomes" id="UP001189429"/>
    </source>
</evidence>
<reference evidence="4" key="1">
    <citation type="submission" date="2023-10" db="EMBL/GenBank/DDBJ databases">
        <authorList>
            <person name="Chen Y."/>
            <person name="Shah S."/>
            <person name="Dougan E. K."/>
            <person name="Thang M."/>
            <person name="Chan C."/>
        </authorList>
    </citation>
    <scope>NUCLEOTIDE SEQUENCE [LARGE SCALE GENOMIC DNA]</scope>
</reference>
<evidence type="ECO:0000256" key="2">
    <source>
        <dbReference type="SAM" id="MobiDB-lite"/>
    </source>
</evidence>
<sequence>MGALVPGWTGEVQRELAVAARSSRNSTCSHECLVVLDLSNAFDAVDRIGLELTPSKCEVAPAAREHQLSSEAPPDFGRRAGGNVMLFGAAVGAESFCASRALARERRAADLPAQVQDAWSTAGAQLSILSGGLGLRGAALHAPAACVSRARPCRCLCERVGPGFGIMLTGATSRRRAQPRWGGRLEAASLNLPEGAVKQKDLSALIDVALRAALRGDGSGGTFAPRPPLHGLACGHLAAACSGCFRQGFRLRMDFLERSAVDGGAVFPAYEHFKRSLNDAETFGALFFAVGDVGADVQQADGVAHFMFLERVLGVAKPALNFDGGEARLLPAWRRGARIAVGRLSKLRNSETHLDVEFFGKWREAFMEDKGASGSTIGENEFDGAGMSIAMKNDLVSEPLTVGAAQRRIDEATSVIVDPEAEQAEANAARLAVCEMALDAGAAPPQHLPCAEAVTVAGSAVGFGTPPDKGLPLAAWVGFLAIQAGRRLARALLVAAAAGAYLFAGNCFSLQLARGTSRRQPQVLRRGTKWDVYGSMLRQGVKHISYVSQPRDDKVRVLVSGFTHETTEETRSSSTSRTWGPSSSRRRRSRPASWSSPPAWMPATWCSRRTGASGSKPLEVRFDNRVGAGGKDHVTLGVPAKSVRVLVEGFSGSVTKEDLLDIYTYFSRVGSIHQVRFLDISVCLLYYSTQEEADEAVRLFDKSIITGDVTGVDVRLAPKGGPDGMLDRATAAIKRRREESEFERPEEFKDMSDKEYANYVRAKNARTVHVHGPAEGFDEGTTADIVEEHFSTAGTPTLVFRSARNRFIVQYSTPEEAAAAIAQCDCTVLDGNSDIIRCKLYGAEDFPVIGSMSVRRMPARQEREAQERDGLLNAKLTKLLEPRMKSPWDRYAR</sequence>
<dbReference type="PROSITE" id="PS50102">
    <property type="entry name" value="RRM"/>
    <property type="match status" value="1"/>
</dbReference>
<feature type="domain" description="RRM" evidence="3">
    <location>
        <begin position="643"/>
        <end position="719"/>
    </location>
</feature>
<dbReference type="EMBL" id="CAUYUJ010017004">
    <property type="protein sequence ID" value="CAK0870851.1"/>
    <property type="molecule type" value="Genomic_DNA"/>
</dbReference>
<dbReference type="Proteomes" id="UP001189429">
    <property type="component" value="Unassembled WGS sequence"/>
</dbReference>
<evidence type="ECO:0000313" key="4">
    <source>
        <dbReference type="EMBL" id="CAK0870851.1"/>
    </source>
</evidence>
<organism evidence="4 5">
    <name type="scientific">Prorocentrum cordatum</name>
    <dbReference type="NCBI Taxonomy" id="2364126"/>
    <lineage>
        <taxon>Eukaryota</taxon>
        <taxon>Sar</taxon>
        <taxon>Alveolata</taxon>
        <taxon>Dinophyceae</taxon>
        <taxon>Prorocentrales</taxon>
        <taxon>Prorocentraceae</taxon>
        <taxon>Prorocentrum</taxon>
    </lineage>
</organism>
<dbReference type="SUPFAM" id="SSF54928">
    <property type="entry name" value="RNA-binding domain, RBD"/>
    <property type="match status" value="1"/>
</dbReference>
<dbReference type="InterPro" id="IPR035979">
    <property type="entry name" value="RBD_domain_sf"/>
</dbReference>
<comment type="caution">
    <text evidence="4">The sequence shown here is derived from an EMBL/GenBank/DDBJ whole genome shotgun (WGS) entry which is preliminary data.</text>
</comment>
<dbReference type="SMART" id="SM00360">
    <property type="entry name" value="RRM"/>
    <property type="match status" value="2"/>
</dbReference>
<dbReference type="InterPro" id="IPR000504">
    <property type="entry name" value="RRM_dom"/>
</dbReference>
<name>A0ABN9VCP1_9DINO</name>
<feature type="region of interest" description="Disordered" evidence="2">
    <location>
        <begin position="566"/>
        <end position="596"/>
    </location>
</feature>
<dbReference type="CDD" id="cd00590">
    <property type="entry name" value="RRM_SF"/>
    <property type="match status" value="2"/>
</dbReference>
<gene>
    <name evidence="4" type="ORF">PCOR1329_LOCUS56838</name>
</gene>
<protein>
    <recommendedName>
        <fullName evidence="3">RRM domain-containing protein</fullName>
    </recommendedName>
</protein>
<evidence type="ECO:0000256" key="1">
    <source>
        <dbReference type="PROSITE-ProRule" id="PRU00176"/>
    </source>
</evidence>
<accession>A0ABN9VCP1</accession>
<proteinExistence type="predicted"/>